<keyword evidence="1" id="KW-0963">Cytoplasm</keyword>
<dbReference type="HAMAP" id="MF_01256">
    <property type="entry name" value="YfiT_hydrol"/>
    <property type="match status" value="1"/>
</dbReference>
<protein>
    <submittedName>
        <fullName evidence="6">Putative metal-dependent hydrolase</fullName>
    </submittedName>
</protein>
<keyword evidence="3 6" id="KW-0378">Hydrolase</keyword>
<keyword evidence="7" id="KW-1185">Reference proteome</keyword>
<evidence type="ECO:0000313" key="7">
    <source>
        <dbReference type="Proteomes" id="UP000272117"/>
    </source>
</evidence>
<dbReference type="RefSeq" id="WP_123126719.1">
    <property type="nucleotide sequence ID" value="NZ_RJJD01000004.1"/>
</dbReference>
<dbReference type="InterPro" id="IPR024775">
    <property type="entry name" value="DinB-like"/>
</dbReference>
<organism evidence="6 7">
    <name type="scientific">Rufibacter latericius</name>
    <dbReference type="NCBI Taxonomy" id="2487040"/>
    <lineage>
        <taxon>Bacteria</taxon>
        <taxon>Pseudomonadati</taxon>
        <taxon>Bacteroidota</taxon>
        <taxon>Cytophagia</taxon>
        <taxon>Cytophagales</taxon>
        <taxon>Hymenobacteraceae</taxon>
        <taxon>Rufibacter</taxon>
    </lineage>
</organism>
<dbReference type="GO" id="GO:0016787">
    <property type="term" value="F:hydrolase activity"/>
    <property type="evidence" value="ECO:0007669"/>
    <property type="project" value="UniProtKB-KW"/>
</dbReference>
<comment type="caution">
    <text evidence="6">The sequence shown here is derived from an EMBL/GenBank/DDBJ whole genome shotgun (WGS) entry which is preliminary data.</text>
</comment>
<evidence type="ECO:0000256" key="3">
    <source>
        <dbReference type="ARBA" id="ARBA00022801"/>
    </source>
</evidence>
<feature type="domain" description="DinB-like" evidence="5">
    <location>
        <begin position="37"/>
        <end position="172"/>
    </location>
</feature>
<dbReference type="Pfam" id="PF12867">
    <property type="entry name" value="DinB_2"/>
    <property type="match status" value="1"/>
</dbReference>
<evidence type="ECO:0000313" key="6">
    <source>
        <dbReference type="EMBL" id="RNI28863.1"/>
    </source>
</evidence>
<proteinExistence type="inferred from homology"/>
<dbReference type="GO" id="GO:0046872">
    <property type="term" value="F:metal ion binding"/>
    <property type="evidence" value="ECO:0007669"/>
    <property type="project" value="UniProtKB-KW"/>
</dbReference>
<dbReference type="Gene3D" id="1.20.120.450">
    <property type="entry name" value="dinb family like domain"/>
    <property type="match status" value="1"/>
</dbReference>
<evidence type="ECO:0000256" key="1">
    <source>
        <dbReference type="ARBA" id="ARBA00022490"/>
    </source>
</evidence>
<dbReference type="SUPFAM" id="SSF109854">
    <property type="entry name" value="DinB/YfiT-like putative metalloenzymes"/>
    <property type="match status" value="1"/>
</dbReference>
<dbReference type="EMBL" id="RJJD01000004">
    <property type="protein sequence ID" value="RNI28863.1"/>
    <property type="molecule type" value="Genomic_DNA"/>
</dbReference>
<dbReference type="Proteomes" id="UP000272117">
    <property type="component" value="Unassembled WGS sequence"/>
</dbReference>
<keyword evidence="4" id="KW-0862">Zinc</keyword>
<dbReference type="InterPro" id="IPR034660">
    <property type="entry name" value="DinB/YfiT-like"/>
</dbReference>
<gene>
    <name evidence="6" type="ORF">EFB08_09575</name>
</gene>
<name>A0A3M9MVB4_9BACT</name>
<dbReference type="InterPro" id="IPR023774">
    <property type="entry name" value="Put_metal_dep_hydrolase_YfiT"/>
</dbReference>
<dbReference type="AlphaFoldDB" id="A0A3M9MVB4"/>
<evidence type="ECO:0000256" key="4">
    <source>
        <dbReference type="ARBA" id="ARBA00022833"/>
    </source>
</evidence>
<evidence type="ECO:0000256" key="2">
    <source>
        <dbReference type="ARBA" id="ARBA00022723"/>
    </source>
</evidence>
<dbReference type="NCBIfam" id="NF009807">
    <property type="entry name" value="PRK13291.1"/>
    <property type="match status" value="1"/>
</dbReference>
<reference evidence="6 7" key="1">
    <citation type="submission" date="2018-11" db="EMBL/GenBank/DDBJ databases">
        <title>Rufibacter latericius sp. nov., isolated from water in Baiyang Lake.</title>
        <authorList>
            <person name="Yang Y."/>
        </authorList>
    </citation>
    <scope>NUCLEOTIDE SEQUENCE [LARGE SCALE GENOMIC DNA]</scope>
    <source>
        <strain evidence="6 7">R-22-1c-1</strain>
    </source>
</reference>
<accession>A0A3M9MVB4</accession>
<sequence length="181" mass="21066">METSTLPLELLRYPVGRYEAPPLYRSAFVKQSLASIEALPAKLRAAIQDLSDEQLDTPYRPGGWSLRQVVHHLADSHINSYTRFRLALTEDCPVIKPYEESSWAYLHDAHWAHPALSLQILEALHQRWIILLRSLCMEEWHRTFYHPQGGENYLFQAAGMYAWHGEHHVGHIVSLRERMGW</sequence>
<dbReference type="OrthoDB" id="9796039at2"/>
<keyword evidence="2" id="KW-0479">Metal-binding</keyword>
<evidence type="ECO:0000259" key="5">
    <source>
        <dbReference type="Pfam" id="PF12867"/>
    </source>
</evidence>